<dbReference type="PROSITE" id="PS01081">
    <property type="entry name" value="HTH_TETR_1"/>
    <property type="match status" value="1"/>
</dbReference>
<feature type="DNA-binding region" description="H-T-H motif" evidence="2">
    <location>
        <begin position="34"/>
        <end position="53"/>
    </location>
</feature>
<keyword evidence="1 2" id="KW-0238">DNA-binding</keyword>
<accession>A0A3G9J0E5</accession>
<dbReference type="PRINTS" id="PR00455">
    <property type="entry name" value="HTHTETR"/>
</dbReference>
<feature type="domain" description="HTH tetR-type" evidence="3">
    <location>
        <begin position="11"/>
        <end position="71"/>
    </location>
</feature>
<evidence type="ECO:0000313" key="5">
    <source>
        <dbReference type="Proteomes" id="UP000271573"/>
    </source>
</evidence>
<dbReference type="PANTHER" id="PTHR30055:SF226">
    <property type="entry name" value="HTH-TYPE TRANSCRIPTIONAL REGULATOR PKSA"/>
    <property type="match status" value="1"/>
</dbReference>
<dbReference type="PROSITE" id="PS50977">
    <property type="entry name" value="HTH_TETR_2"/>
    <property type="match status" value="1"/>
</dbReference>
<dbReference type="InterPro" id="IPR023772">
    <property type="entry name" value="DNA-bd_HTH_TetR-type_CS"/>
</dbReference>
<dbReference type="SUPFAM" id="SSF46689">
    <property type="entry name" value="Homeodomain-like"/>
    <property type="match status" value="1"/>
</dbReference>
<dbReference type="InterPro" id="IPR050109">
    <property type="entry name" value="HTH-type_TetR-like_transc_reg"/>
</dbReference>
<dbReference type="AlphaFoldDB" id="A0A3G9J0E5"/>
<gene>
    <name evidence="4" type="ORF">Back2_12210</name>
</gene>
<protein>
    <submittedName>
        <fullName evidence="4">TetR family transcriptional regulator</fullName>
    </submittedName>
</protein>
<proteinExistence type="predicted"/>
<dbReference type="Proteomes" id="UP000271573">
    <property type="component" value="Chromosome"/>
</dbReference>
<dbReference type="KEGG" id="nbe:Back2_12210"/>
<evidence type="ECO:0000256" key="1">
    <source>
        <dbReference type="ARBA" id="ARBA00023125"/>
    </source>
</evidence>
<evidence type="ECO:0000313" key="4">
    <source>
        <dbReference type="EMBL" id="BBH16934.1"/>
    </source>
</evidence>
<dbReference type="OrthoDB" id="9805134at2"/>
<name>A0A3G9J0E5_9ACTN</name>
<dbReference type="EMBL" id="AP019307">
    <property type="protein sequence ID" value="BBH16934.1"/>
    <property type="molecule type" value="Genomic_DNA"/>
</dbReference>
<dbReference type="PANTHER" id="PTHR30055">
    <property type="entry name" value="HTH-TYPE TRANSCRIPTIONAL REGULATOR RUTR"/>
    <property type="match status" value="1"/>
</dbReference>
<dbReference type="Gene3D" id="1.10.357.10">
    <property type="entry name" value="Tetracycline Repressor, domain 2"/>
    <property type="match status" value="1"/>
</dbReference>
<dbReference type="RefSeq" id="WP_125567700.1">
    <property type="nucleotide sequence ID" value="NZ_AP019307.1"/>
</dbReference>
<dbReference type="GO" id="GO:0000976">
    <property type="term" value="F:transcription cis-regulatory region binding"/>
    <property type="evidence" value="ECO:0007669"/>
    <property type="project" value="TreeGrafter"/>
</dbReference>
<sequence length="212" mass="23327">MPTPTWERLDPARRNAVIAAAEDEFAEHGFSSGSLNAIARNAGVAKGSLFQYFTDKADLYAYMAERASTRVRDAMAEHIASADWAGDYWGAMTDLLVHWQAYFFTHPLERAFTEAVNLESERAARPAIRRAVNDFYIDSLRPLLTLGQDLGVVGRDTDIEAVLALLLMVLPQAALAPHNAYLDPLLGLGDADPTVRRQGIDRIIALLRAMAA</sequence>
<keyword evidence="5" id="KW-1185">Reference proteome</keyword>
<organism evidence="4 5">
    <name type="scientific">Nocardioides baekrokdamisoli</name>
    <dbReference type="NCBI Taxonomy" id="1804624"/>
    <lineage>
        <taxon>Bacteria</taxon>
        <taxon>Bacillati</taxon>
        <taxon>Actinomycetota</taxon>
        <taxon>Actinomycetes</taxon>
        <taxon>Propionibacteriales</taxon>
        <taxon>Nocardioidaceae</taxon>
        <taxon>Nocardioides</taxon>
    </lineage>
</organism>
<dbReference type="Pfam" id="PF00440">
    <property type="entry name" value="TetR_N"/>
    <property type="match status" value="1"/>
</dbReference>
<reference evidence="4 5" key="1">
    <citation type="submission" date="2018-11" db="EMBL/GenBank/DDBJ databases">
        <title>Complete genome sequence of Nocardioides baekrokdamisoli strain KCTC 39748.</title>
        <authorList>
            <person name="Kang S.W."/>
            <person name="Lee K.C."/>
            <person name="Kim K.K."/>
            <person name="Kim J.S."/>
            <person name="Kim D.S."/>
            <person name="Ko S.H."/>
            <person name="Yang S.H."/>
            <person name="Shin Y.K."/>
            <person name="Lee J.S."/>
        </authorList>
    </citation>
    <scope>NUCLEOTIDE SEQUENCE [LARGE SCALE GENOMIC DNA]</scope>
    <source>
        <strain evidence="4 5">KCTC 39748</strain>
    </source>
</reference>
<evidence type="ECO:0000259" key="3">
    <source>
        <dbReference type="PROSITE" id="PS50977"/>
    </source>
</evidence>
<evidence type="ECO:0000256" key="2">
    <source>
        <dbReference type="PROSITE-ProRule" id="PRU00335"/>
    </source>
</evidence>
<dbReference type="GO" id="GO:0003700">
    <property type="term" value="F:DNA-binding transcription factor activity"/>
    <property type="evidence" value="ECO:0007669"/>
    <property type="project" value="TreeGrafter"/>
</dbReference>
<dbReference type="InterPro" id="IPR009057">
    <property type="entry name" value="Homeodomain-like_sf"/>
</dbReference>
<dbReference type="InterPro" id="IPR001647">
    <property type="entry name" value="HTH_TetR"/>
</dbReference>